<proteinExistence type="predicted"/>
<dbReference type="AlphaFoldDB" id="A0A3S4ARH5"/>
<protein>
    <submittedName>
        <fullName evidence="1">239f2e32-9a16-43f9-995c-b1fa981107a8</fullName>
    </submittedName>
</protein>
<name>A0A3S4ARH5_9PEZI</name>
<organism evidence="1 2">
    <name type="scientific">Thermothielavioides terrestris</name>
    <dbReference type="NCBI Taxonomy" id="2587410"/>
    <lineage>
        <taxon>Eukaryota</taxon>
        <taxon>Fungi</taxon>
        <taxon>Dikarya</taxon>
        <taxon>Ascomycota</taxon>
        <taxon>Pezizomycotina</taxon>
        <taxon>Sordariomycetes</taxon>
        <taxon>Sordariomycetidae</taxon>
        <taxon>Sordariales</taxon>
        <taxon>Chaetomiaceae</taxon>
        <taxon>Thermothielavioides</taxon>
    </lineage>
</organism>
<sequence>MHHTLRILQNLVSEQHSGCQGEFLADQVLAQFPQPLRSDRVVSVGGGLGDLAVGKVEAFDVCKRSDSHQYLVARRVQGSYKRGRTAPVGGLPEKADFVELRCQFLVLVAAEVRLDSWQKNVPSATQISQFLRWTRARLTTGVDSVGGNAELGQLLLQGEGEEDVGRLGVRVRDDAVVPVRGALGKGARERLEVVLLGRHRLALEVVVGEADGREPVAGAGERHDAGRAGRTGLSGLAQERQQEVGEQEGPDVVGAELLLDALGRGLAGGDAGGGVVDQNVELVGQGSHVGGGLTDRLLRPQVKDDDFHPRAGIFLLDLGGHLLHAGSVPRCED</sequence>
<dbReference type="EMBL" id="OUUZ01000013">
    <property type="protein sequence ID" value="SPQ24167.1"/>
    <property type="molecule type" value="Genomic_DNA"/>
</dbReference>
<evidence type="ECO:0000313" key="1">
    <source>
        <dbReference type="EMBL" id="SPQ24167.1"/>
    </source>
</evidence>
<evidence type="ECO:0000313" key="2">
    <source>
        <dbReference type="Proteomes" id="UP000289323"/>
    </source>
</evidence>
<reference evidence="1 2" key="1">
    <citation type="submission" date="2018-04" db="EMBL/GenBank/DDBJ databases">
        <authorList>
            <person name="Huttner S."/>
            <person name="Dainat J."/>
        </authorList>
    </citation>
    <scope>NUCLEOTIDE SEQUENCE [LARGE SCALE GENOMIC DNA]</scope>
</reference>
<gene>
    <name evidence="1" type="ORF">TT172_LOCUS6585</name>
</gene>
<dbReference type="Proteomes" id="UP000289323">
    <property type="component" value="Unassembled WGS sequence"/>
</dbReference>
<accession>A0A3S4ARH5</accession>